<sequence>MRGLVPHVRPRWRSPERPGHHIEVTREEAPAYAPPRDVNGLENCRGRTPRRCVTAIAPAATHAFKMSARGLLRVGMTVSERPKSRQRPRRTRDTRELHARQVRLGDSACCEPLDRIDLHPVRIRGFEMQMRAGGLTSVSDGGDLLAGLHLLADRDQGLVDVPVRGGRSVVVADLDP</sequence>
<reference evidence="1 2" key="1">
    <citation type="journal article" date="2014" name="Genome Announc.">
        <title>Draft Genome Sequence of Propane- and Butane-Oxidizing Actinobacterium Rhodococcus ruber IEGM 231.</title>
        <authorList>
            <person name="Ivshina I.B."/>
            <person name="Kuyukina M.S."/>
            <person name="Krivoruchko A.V."/>
            <person name="Barbe V."/>
            <person name="Fischer C."/>
        </authorList>
    </citation>
    <scope>NUCLEOTIDE SEQUENCE [LARGE SCALE GENOMIC DNA]</scope>
</reference>
<protein>
    <submittedName>
        <fullName evidence="1">Uncharacterized protein</fullName>
    </submittedName>
</protein>
<dbReference type="EMBL" id="CCSD01000078">
    <property type="protein sequence ID" value="CDZ90144.1"/>
    <property type="molecule type" value="Genomic_DNA"/>
</dbReference>
<evidence type="ECO:0000313" key="1">
    <source>
        <dbReference type="EMBL" id="CDZ90144.1"/>
    </source>
</evidence>
<dbReference type="Proteomes" id="UP000042997">
    <property type="component" value="Unassembled WGS sequence"/>
</dbReference>
<organism evidence="1 2">
    <name type="scientific">Rhodococcus ruber</name>
    <dbReference type="NCBI Taxonomy" id="1830"/>
    <lineage>
        <taxon>Bacteria</taxon>
        <taxon>Bacillati</taxon>
        <taxon>Actinomycetota</taxon>
        <taxon>Actinomycetes</taxon>
        <taxon>Mycobacteriales</taxon>
        <taxon>Nocardiaceae</taxon>
        <taxon>Rhodococcus</taxon>
    </lineage>
</organism>
<accession>A0A098BN49</accession>
<name>A0A098BN49_9NOCA</name>
<evidence type="ECO:0000313" key="2">
    <source>
        <dbReference type="Proteomes" id="UP000042997"/>
    </source>
</evidence>
<dbReference type="AlphaFoldDB" id="A0A098BN49"/>
<gene>
    <name evidence="1" type="ORF">RHRU231_650007</name>
</gene>
<proteinExistence type="predicted"/>